<evidence type="ECO:0000313" key="2">
    <source>
        <dbReference type="Proteomes" id="UP000649617"/>
    </source>
</evidence>
<reference evidence="1" key="1">
    <citation type="submission" date="2021-02" db="EMBL/GenBank/DDBJ databases">
        <authorList>
            <person name="Dougan E. K."/>
            <person name="Rhodes N."/>
            <person name="Thang M."/>
            <person name="Chan C."/>
        </authorList>
    </citation>
    <scope>NUCLEOTIDE SEQUENCE</scope>
</reference>
<protein>
    <submittedName>
        <fullName evidence="1">Pmp10 protein</fullName>
    </submittedName>
</protein>
<gene>
    <name evidence="1" type="primary">pmp10</name>
    <name evidence="1" type="ORF">SPIL2461_LOCUS4440</name>
</gene>
<keyword evidence="2" id="KW-1185">Reference proteome</keyword>
<organism evidence="1 2">
    <name type="scientific">Symbiodinium pilosum</name>
    <name type="common">Dinoflagellate</name>
    <dbReference type="NCBI Taxonomy" id="2952"/>
    <lineage>
        <taxon>Eukaryota</taxon>
        <taxon>Sar</taxon>
        <taxon>Alveolata</taxon>
        <taxon>Dinophyceae</taxon>
        <taxon>Suessiales</taxon>
        <taxon>Symbiodiniaceae</taxon>
        <taxon>Symbiodinium</taxon>
    </lineage>
</organism>
<accession>A0A812LF54</accession>
<dbReference type="EMBL" id="CAJNIZ010005827">
    <property type="protein sequence ID" value="CAE7244944.1"/>
    <property type="molecule type" value="Genomic_DNA"/>
</dbReference>
<dbReference type="OrthoDB" id="10582716at2759"/>
<name>A0A812LF54_SYMPI</name>
<dbReference type="Proteomes" id="UP000649617">
    <property type="component" value="Unassembled WGS sequence"/>
</dbReference>
<proteinExistence type="predicted"/>
<sequence>MRGTSPNVFKSFNDSIRAKYGRTESQTCADDSSCLGITKGSVGIFNFHGKIVSGHRPQWGYDNKLAFTFTDAGRLEADDGDFLAVPADLLAAGVPVYLIRGADKLSWPKSSHSDLFLMDKNGIISPQLAPKLAFGIDHDVTYTFRPRNPHEACLPCHQLAPELFDKIQCDGGTQVQSAAGYMILHTQGSRKVHVHKCPNKAACPGSKLRLTAEGQTSSRSVLCAEGYQRSPGCILCSPGYGRPPLDPFICQACGSASHVQQISLATLASGIFFAIALNSARPRRGTQQIFKVFLAFLTISCRSLSAVPYTLQFQRLKQP</sequence>
<evidence type="ECO:0000313" key="1">
    <source>
        <dbReference type="EMBL" id="CAE7244944.1"/>
    </source>
</evidence>
<dbReference type="AlphaFoldDB" id="A0A812LF54"/>
<comment type="caution">
    <text evidence="1">The sequence shown here is derived from an EMBL/GenBank/DDBJ whole genome shotgun (WGS) entry which is preliminary data.</text>
</comment>